<dbReference type="Gene3D" id="3.30.70.1430">
    <property type="entry name" value="Multidrug efflux transporter AcrB pore domain"/>
    <property type="match status" value="2"/>
</dbReference>
<dbReference type="InterPro" id="IPR004763">
    <property type="entry name" value="CusA-like"/>
</dbReference>
<feature type="transmembrane region" description="Helical" evidence="7">
    <location>
        <begin position="902"/>
        <end position="921"/>
    </location>
</feature>
<dbReference type="SUPFAM" id="SSF82866">
    <property type="entry name" value="Multidrug efflux transporter AcrB transmembrane domain"/>
    <property type="match status" value="2"/>
</dbReference>
<feature type="transmembrane region" description="Helical" evidence="7">
    <location>
        <begin position="954"/>
        <end position="982"/>
    </location>
</feature>
<dbReference type="NCBIfam" id="TIGR00914">
    <property type="entry name" value="2A0601"/>
    <property type="match status" value="1"/>
</dbReference>
<sequence length="1074" mass="118205">MITRIIESSLRNRGLVLAFYVLIIAWGVWSVKNTPVDAIPNIGENQVIVYADWPGRSPQDVEDQVIYPLTINLMGLPRVKVVRSNSYFGFGLVNIIFEDNVDFYWARTRVLERLDQAQQMLPEGVSAVLGPDATALGQIFWYTIENGYYCPDHPNVSYEQPGKCPDDGKQLVRSQHDLGELRSLHDWYVRYQLSSVQGVSEVASVGGFVKQYQIDVHPERLLAHNVRLSDMVVAVKRSNLDVGAKTFEEGGTEFVVRGVGFIKSVEDIENIVIGAHDGVPIYVKNVGDVTTGPDFRRGALDKEGAEVTGGVVLMQFGDNPLRVIERIKAKIKELEPGLPSGVRIVPFYDRTQLIHRSVSTLTISLVLATVITILTIVVFLRHFFGSFIISLVLPVGVLMAFVVMYRIGVDANIMSLGGIIIAIGVMVDSGIVMTENIYRRLSEAGAEKGVPLTSNERLDTTIAGAKEVAAPVLFSLLTTIVSFIPVFALTGKSGRLFHPLAFTKTFSMSGAAVIALTLIPTLSYFLLRGKLRSVDEGGVSRYLRKGYLPVIRWSVSHKSVPVIASVVILLIGIIIFPNIKREFMPPLNEGDLLFMPVLLPGASITQVMEVMKKQDMIIKKEFPHEVDMVVGKLGRAETATDPAPVTMLETIIRLKDRKYWRKGMTREKLVKEIVEATRIPGVSPIMTQPIQNRIDMLATGIQTPVGVKVFGDSLSKIVEIAIEIEGILRDIPGAVGPYAERADRRPYFEIEIDRRQAARYGVRVGDVQDIIMTAIGGMNIATTVEGRERYPIRVRYVRELRDNVEALKRILVPTPSGAQIPLSQVASLRKVLGPMTVGTENALPYARVFVSVDQSKIGLVDFVNKASEIIDKAIVDQGKLPPGYYIAWSGQYESEVEAKKKLVVAVPVALFMILLLLYMVFKNVTSTVVVASGLPISMIGGVILLYVLGFKMSVAVWVGFIALFGVATDNAVVLVSALDGLFRKRAVTSVQDIRETVIKGGLLRVRPCVMTAMTTILALIPVMVSSGTGSEVMKPMASPTVGGLITATLSNLILVPVIYCWLKERQFRRAQKES</sequence>
<dbReference type="Gene3D" id="3.30.70.1440">
    <property type="entry name" value="Multidrug efflux transporter AcrB pore domain"/>
    <property type="match status" value="1"/>
</dbReference>
<dbReference type="GO" id="GO:0008324">
    <property type="term" value="F:monoatomic cation transmembrane transporter activity"/>
    <property type="evidence" value="ECO:0007669"/>
    <property type="project" value="InterPro"/>
</dbReference>
<feature type="transmembrane region" description="Helical" evidence="7">
    <location>
        <begin position="361"/>
        <end position="380"/>
    </location>
</feature>
<name>A0A523UMS3_UNCT6</name>
<reference evidence="8 9" key="1">
    <citation type="submission" date="2019-03" db="EMBL/GenBank/DDBJ databases">
        <title>Metabolic potential of uncultured bacteria and archaea associated with petroleum seepage in deep-sea sediments.</title>
        <authorList>
            <person name="Dong X."/>
            <person name="Hubert C."/>
        </authorList>
    </citation>
    <scope>NUCLEOTIDE SEQUENCE [LARGE SCALE GENOMIC DNA]</scope>
    <source>
        <strain evidence="8">E44_bin18</strain>
    </source>
</reference>
<dbReference type="AlphaFoldDB" id="A0A523UMS3"/>
<dbReference type="Pfam" id="PF00873">
    <property type="entry name" value="ACR_tran"/>
    <property type="match status" value="1"/>
</dbReference>
<accession>A0A523UMS3</accession>
<dbReference type="PANTHER" id="PTHR32063:SF19">
    <property type="entry name" value="CATION EFFLUX SYSTEM PROTEIN CUSA"/>
    <property type="match status" value="1"/>
</dbReference>
<dbReference type="GO" id="GO:0005886">
    <property type="term" value="C:plasma membrane"/>
    <property type="evidence" value="ECO:0007669"/>
    <property type="project" value="UniProtKB-SubCell"/>
</dbReference>
<dbReference type="SUPFAM" id="SSF82693">
    <property type="entry name" value="Multidrug efflux transporter AcrB pore domain, PN1, PN2, PC1 and PC2 subdomains"/>
    <property type="match status" value="2"/>
</dbReference>
<comment type="caution">
    <text evidence="8">The sequence shown here is derived from an EMBL/GenBank/DDBJ whole genome shotgun (WGS) entry which is preliminary data.</text>
</comment>
<evidence type="ECO:0000256" key="7">
    <source>
        <dbReference type="SAM" id="Phobius"/>
    </source>
</evidence>
<dbReference type="SUPFAM" id="SSF82714">
    <property type="entry name" value="Multidrug efflux transporter AcrB TolC docking domain, DN and DC subdomains"/>
    <property type="match status" value="2"/>
</dbReference>
<keyword evidence="2" id="KW-0813">Transport</keyword>
<evidence type="ECO:0000256" key="5">
    <source>
        <dbReference type="ARBA" id="ARBA00022989"/>
    </source>
</evidence>
<dbReference type="GO" id="GO:0046872">
    <property type="term" value="F:metal ion binding"/>
    <property type="evidence" value="ECO:0007669"/>
    <property type="project" value="InterPro"/>
</dbReference>
<feature type="transmembrane region" description="Helical" evidence="7">
    <location>
        <begin position="560"/>
        <end position="579"/>
    </location>
</feature>
<dbReference type="InterPro" id="IPR001036">
    <property type="entry name" value="Acrflvin-R"/>
</dbReference>
<feature type="transmembrane region" description="Helical" evidence="7">
    <location>
        <begin position="928"/>
        <end position="948"/>
    </location>
</feature>
<protein>
    <submittedName>
        <fullName evidence="8">Efflux RND transporter permease subunit</fullName>
    </submittedName>
</protein>
<evidence type="ECO:0000256" key="2">
    <source>
        <dbReference type="ARBA" id="ARBA00022448"/>
    </source>
</evidence>
<evidence type="ECO:0000313" key="9">
    <source>
        <dbReference type="Proteomes" id="UP000315525"/>
    </source>
</evidence>
<comment type="subcellular location">
    <subcellularLocation>
        <location evidence="1">Cell membrane</location>
        <topology evidence="1">Multi-pass membrane protein</topology>
    </subcellularLocation>
</comment>
<evidence type="ECO:0000256" key="1">
    <source>
        <dbReference type="ARBA" id="ARBA00004651"/>
    </source>
</evidence>
<feature type="transmembrane region" description="Helical" evidence="7">
    <location>
        <begin position="468"/>
        <end position="488"/>
    </location>
</feature>
<feature type="transmembrane region" description="Helical" evidence="7">
    <location>
        <begin position="1044"/>
        <end position="1062"/>
    </location>
</feature>
<dbReference type="GO" id="GO:0042910">
    <property type="term" value="F:xenobiotic transmembrane transporter activity"/>
    <property type="evidence" value="ECO:0007669"/>
    <property type="project" value="TreeGrafter"/>
</dbReference>
<feature type="transmembrane region" description="Helical" evidence="7">
    <location>
        <begin position="387"/>
        <end position="407"/>
    </location>
</feature>
<dbReference type="Gene3D" id="3.30.70.1320">
    <property type="entry name" value="Multidrug efflux transporter AcrB pore domain like"/>
    <property type="match status" value="1"/>
</dbReference>
<keyword evidence="5 7" id="KW-1133">Transmembrane helix</keyword>
<dbReference type="Gene3D" id="3.30.2090.10">
    <property type="entry name" value="Multidrug efflux transporter AcrB TolC docking domain, DN and DC subdomains"/>
    <property type="match status" value="2"/>
</dbReference>
<evidence type="ECO:0000313" key="8">
    <source>
        <dbReference type="EMBL" id="TET43853.1"/>
    </source>
</evidence>
<dbReference type="EMBL" id="SOJN01000145">
    <property type="protein sequence ID" value="TET43853.1"/>
    <property type="molecule type" value="Genomic_DNA"/>
</dbReference>
<dbReference type="Proteomes" id="UP000315525">
    <property type="component" value="Unassembled WGS sequence"/>
</dbReference>
<proteinExistence type="predicted"/>
<dbReference type="PRINTS" id="PR00702">
    <property type="entry name" value="ACRIFLAVINRP"/>
</dbReference>
<feature type="transmembrane region" description="Helical" evidence="7">
    <location>
        <begin position="12"/>
        <end position="29"/>
    </location>
</feature>
<keyword evidence="6 7" id="KW-0472">Membrane</keyword>
<evidence type="ECO:0000256" key="4">
    <source>
        <dbReference type="ARBA" id="ARBA00022692"/>
    </source>
</evidence>
<organism evidence="8 9">
    <name type="scientific">candidate division TA06 bacterium</name>
    <dbReference type="NCBI Taxonomy" id="2250710"/>
    <lineage>
        <taxon>Bacteria</taxon>
        <taxon>Bacteria division TA06</taxon>
    </lineage>
</organism>
<gene>
    <name evidence="8" type="ORF">E3J62_12130</name>
</gene>
<keyword evidence="4 7" id="KW-0812">Transmembrane</keyword>
<feature type="transmembrane region" description="Helical" evidence="7">
    <location>
        <begin position="508"/>
        <end position="527"/>
    </location>
</feature>
<dbReference type="Gene3D" id="1.20.1640.10">
    <property type="entry name" value="Multidrug efflux transporter AcrB transmembrane domain"/>
    <property type="match status" value="3"/>
</dbReference>
<feature type="transmembrane region" description="Helical" evidence="7">
    <location>
        <begin position="1003"/>
        <end position="1024"/>
    </location>
</feature>
<evidence type="ECO:0000256" key="3">
    <source>
        <dbReference type="ARBA" id="ARBA00022475"/>
    </source>
</evidence>
<dbReference type="InterPro" id="IPR027463">
    <property type="entry name" value="AcrB_DN_DC_subdom"/>
</dbReference>
<dbReference type="PANTHER" id="PTHR32063">
    <property type="match status" value="1"/>
</dbReference>
<keyword evidence="3" id="KW-1003">Cell membrane</keyword>
<feature type="transmembrane region" description="Helical" evidence="7">
    <location>
        <begin position="413"/>
        <end position="433"/>
    </location>
</feature>
<evidence type="ECO:0000256" key="6">
    <source>
        <dbReference type="ARBA" id="ARBA00023136"/>
    </source>
</evidence>